<name>A0A1H4L7A0_9MICC</name>
<dbReference type="Pfam" id="PF12804">
    <property type="entry name" value="NTP_transf_3"/>
    <property type="match status" value="1"/>
</dbReference>
<gene>
    <name evidence="2" type="ORF">SAMN04489745_0905</name>
</gene>
<dbReference type="Gene3D" id="3.90.550.10">
    <property type="entry name" value="Spore Coat Polysaccharide Biosynthesis Protein SpsA, Chain A"/>
    <property type="match status" value="1"/>
</dbReference>
<dbReference type="EMBL" id="FNSN01000003">
    <property type="protein sequence ID" value="SEB66601.1"/>
    <property type="molecule type" value="Genomic_DNA"/>
</dbReference>
<dbReference type="CDD" id="cd04182">
    <property type="entry name" value="GT_2_like_f"/>
    <property type="match status" value="1"/>
</dbReference>
<dbReference type="RefSeq" id="WP_066215990.1">
    <property type="nucleotide sequence ID" value="NZ_FNSN01000003.1"/>
</dbReference>
<accession>A0A1H4L7A0</accession>
<proteinExistence type="predicted"/>
<dbReference type="PANTHER" id="PTHR43777:SF1">
    <property type="entry name" value="MOLYBDENUM COFACTOR CYTIDYLYLTRANSFERASE"/>
    <property type="match status" value="1"/>
</dbReference>
<dbReference type="InterPro" id="IPR054799">
    <property type="entry name" value="NboR"/>
</dbReference>
<dbReference type="PANTHER" id="PTHR43777">
    <property type="entry name" value="MOLYBDENUM COFACTOR CYTIDYLYLTRANSFERASE"/>
    <property type="match status" value="1"/>
</dbReference>
<reference evidence="2 3" key="1">
    <citation type="submission" date="2016-10" db="EMBL/GenBank/DDBJ databases">
        <authorList>
            <person name="de Groot N.N."/>
        </authorList>
    </citation>
    <scope>NUCLEOTIDE SEQUENCE [LARGE SCALE GENOMIC DNA]</scope>
    <source>
        <strain evidence="2 3">DSM 10495</strain>
    </source>
</reference>
<keyword evidence="3" id="KW-1185">Reference proteome</keyword>
<dbReference type="InterPro" id="IPR025877">
    <property type="entry name" value="MobA-like_NTP_Trfase"/>
</dbReference>
<dbReference type="NCBIfam" id="NF045782">
    <property type="entry name" value="NicBOxredNboR"/>
    <property type="match status" value="1"/>
</dbReference>
<evidence type="ECO:0000259" key="1">
    <source>
        <dbReference type="Pfam" id="PF12804"/>
    </source>
</evidence>
<dbReference type="SUPFAM" id="SSF53448">
    <property type="entry name" value="Nucleotide-diphospho-sugar transferases"/>
    <property type="match status" value="1"/>
</dbReference>
<dbReference type="GO" id="GO:0016779">
    <property type="term" value="F:nucleotidyltransferase activity"/>
    <property type="evidence" value="ECO:0007669"/>
    <property type="project" value="UniProtKB-KW"/>
</dbReference>
<dbReference type="InterPro" id="IPR029044">
    <property type="entry name" value="Nucleotide-diphossugar_trans"/>
</dbReference>
<keyword evidence="2" id="KW-0548">Nucleotidyltransferase</keyword>
<evidence type="ECO:0000313" key="2">
    <source>
        <dbReference type="EMBL" id="SEB66601.1"/>
    </source>
</evidence>
<dbReference type="Proteomes" id="UP000182652">
    <property type="component" value="Unassembled WGS sequence"/>
</dbReference>
<organism evidence="2 3">
    <name type="scientific">Arthrobacter woluwensis</name>
    <dbReference type="NCBI Taxonomy" id="156980"/>
    <lineage>
        <taxon>Bacteria</taxon>
        <taxon>Bacillati</taxon>
        <taxon>Actinomycetota</taxon>
        <taxon>Actinomycetes</taxon>
        <taxon>Micrococcales</taxon>
        <taxon>Micrococcaceae</taxon>
        <taxon>Arthrobacter</taxon>
    </lineage>
</organism>
<feature type="domain" description="MobA-like NTP transferase" evidence="1">
    <location>
        <begin position="9"/>
        <end position="173"/>
    </location>
</feature>
<evidence type="ECO:0000313" key="3">
    <source>
        <dbReference type="Proteomes" id="UP000182652"/>
    </source>
</evidence>
<sequence>MTPSTAATAILLAAGAGARLGLGPKALLRRHGAPLVDHLAAVLHDGGCHGVVVVLGAEAGRVREEAALADCAVVVNDDWPSGMGGSLKTGLAAAPPGRHALVALVDQPALTAETVAALLAAHRPGRVTAAAYPDASGTLKRGHPVLFDASLLAAVADSAHGDAGARDFLRAHPELLDLVDCQAWGDGRDVDTPADLPLLDG</sequence>
<protein>
    <submittedName>
        <fullName evidence="2">Molybdenum cofactor cytidylyltransferase</fullName>
    </submittedName>
</protein>
<dbReference type="STRING" id="156980.SAMN04489745_0905"/>
<dbReference type="AlphaFoldDB" id="A0A1H4L7A0"/>
<keyword evidence="2" id="KW-0808">Transferase</keyword>